<evidence type="ECO:0000256" key="6">
    <source>
        <dbReference type="ARBA" id="ARBA00023239"/>
    </source>
</evidence>
<evidence type="ECO:0000313" key="13">
    <source>
        <dbReference type="EMBL" id="MEB8338191.1"/>
    </source>
</evidence>
<comment type="caution">
    <text evidence="13">The sequence shown here is derived from an EMBL/GenBank/DDBJ whole genome shotgun (WGS) entry which is preliminary data.</text>
</comment>
<feature type="domain" description="Urocanase N-terminal" evidence="11">
    <location>
        <begin position="12"/>
        <end position="138"/>
    </location>
</feature>
<evidence type="ECO:0000256" key="7">
    <source>
        <dbReference type="ARBA" id="ARBA00031640"/>
    </source>
</evidence>
<protein>
    <recommendedName>
        <fullName evidence="3 9">Urocanate hydratase</fullName>
        <shortName evidence="9">Urocanase</shortName>
        <ecNumber evidence="3 9">4.2.1.49</ecNumber>
    </recommendedName>
    <alternativeName>
        <fullName evidence="7 9">Imidazolonepropionate hydrolase</fullName>
    </alternativeName>
</protein>
<dbReference type="PIRSF" id="PIRSF001423">
    <property type="entry name" value="Urocanate_hydrat"/>
    <property type="match status" value="1"/>
</dbReference>
<keyword evidence="5 9" id="KW-0520">NAD</keyword>
<comment type="subcellular location">
    <subcellularLocation>
        <location evidence="9">Cytoplasm</location>
    </subcellularLocation>
</comment>
<evidence type="ECO:0000259" key="12">
    <source>
        <dbReference type="Pfam" id="PF17392"/>
    </source>
</evidence>
<dbReference type="Pfam" id="PF17392">
    <property type="entry name" value="Urocanase_C"/>
    <property type="match status" value="1"/>
</dbReference>
<dbReference type="HAMAP" id="MF_00577">
    <property type="entry name" value="HutU"/>
    <property type="match status" value="1"/>
</dbReference>
<feature type="binding site" evidence="9">
    <location>
        <position position="492"/>
    </location>
    <ligand>
        <name>NAD(+)</name>
        <dbReference type="ChEBI" id="CHEBI:57540"/>
    </ligand>
</feature>
<dbReference type="SUPFAM" id="SSF111326">
    <property type="entry name" value="Urocanase"/>
    <property type="match status" value="1"/>
</dbReference>
<proteinExistence type="inferred from homology"/>
<keyword evidence="9" id="KW-0963">Cytoplasm</keyword>
<dbReference type="InterPro" id="IPR038364">
    <property type="entry name" value="Urocanase_central_sf"/>
</dbReference>
<feature type="active site" evidence="9">
    <location>
        <position position="410"/>
    </location>
</feature>
<dbReference type="InterPro" id="IPR035085">
    <property type="entry name" value="Urocanase_Rossmann-like"/>
</dbReference>
<feature type="domain" description="Urocanase C-terminal" evidence="12">
    <location>
        <begin position="351"/>
        <end position="545"/>
    </location>
</feature>
<dbReference type="NCBIfam" id="TIGR01228">
    <property type="entry name" value="hutU"/>
    <property type="match status" value="1"/>
</dbReference>
<evidence type="ECO:0000313" key="14">
    <source>
        <dbReference type="Proteomes" id="UP001354931"/>
    </source>
</evidence>
<dbReference type="NCBIfam" id="NF003820">
    <property type="entry name" value="PRK05414.1"/>
    <property type="match status" value="1"/>
</dbReference>
<feature type="binding site" evidence="9">
    <location>
        <position position="322"/>
    </location>
    <ligand>
        <name>NAD(+)</name>
        <dbReference type="ChEBI" id="CHEBI:57540"/>
    </ligand>
</feature>
<dbReference type="RefSeq" id="WP_326015953.1">
    <property type="nucleotide sequence ID" value="NZ_JAOZYC010000093.1"/>
</dbReference>
<dbReference type="Gene3D" id="3.40.1770.10">
    <property type="entry name" value="Urocanase superfamily"/>
    <property type="match status" value="1"/>
</dbReference>
<dbReference type="InterPro" id="IPR035401">
    <property type="entry name" value="Urocanase_C"/>
</dbReference>
<comment type="catalytic activity">
    <reaction evidence="8 9">
        <text>4-imidazolone-5-propanoate = trans-urocanate + H2O</text>
        <dbReference type="Rhea" id="RHEA:13101"/>
        <dbReference type="ChEBI" id="CHEBI:15377"/>
        <dbReference type="ChEBI" id="CHEBI:17771"/>
        <dbReference type="ChEBI" id="CHEBI:77893"/>
        <dbReference type="EC" id="4.2.1.49"/>
    </reaction>
</comment>
<dbReference type="GO" id="GO:0016153">
    <property type="term" value="F:urocanate hydratase activity"/>
    <property type="evidence" value="ECO:0007669"/>
    <property type="project" value="UniProtKB-EC"/>
</dbReference>
<reference evidence="13 14" key="1">
    <citation type="submission" date="2022-10" db="EMBL/GenBank/DDBJ databases">
        <authorList>
            <person name="Xie J."/>
            <person name="Shen N."/>
        </authorList>
    </citation>
    <scope>NUCLEOTIDE SEQUENCE [LARGE SCALE GENOMIC DNA]</scope>
    <source>
        <strain evidence="13 14">YIM65594</strain>
    </source>
</reference>
<evidence type="ECO:0000256" key="2">
    <source>
        <dbReference type="ARBA" id="ARBA00007578"/>
    </source>
</evidence>
<evidence type="ECO:0000256" key="9">
    <source>
        <dbReference type="HAMAP-Rule" id="MF_00577"/>
    </source>
</evidence>
<dbReference type="Proteomes" id="UP001354931">
    <property type="component" value="Unassembled WGS sequence"/>
</dbReference>
<dbReference type="EMBL" id="JAOZYC010000093">
    <property type="protein sequence ID" value="MEB8338191.1"/>
    <property type="molecule type" value="Genomic_DNA"/>
</dbReference>
<feature type="binding site" evidence="9">
    <location>
        <begin position="177"/>
        <end position="179"/>
    </location>
    <ligand>
        <name>NAD(+)</name>
        <dbReference type="ChEBI" id="CHEBI:57540"/>
    </ligand>
</feature>
<dbReference type="InterPro" id="IPR036190">
    <property type="entry name" value="Urocanase_sf"/>
</dbReference>
<feature type="binding site" evidence="9">
    <location>
        <position position="202"/>
    </location>
    <ligand>
        <name>NAD(+)</name>
        <dbReference type="ChEBI" id="CHEBI:57540"/>
    </ligand>
</feature>
<dbReference type="PANTHER" id="PTHR12216">
    <property type="entry name" value="UROCANATE HYDRATASE"/>
    <property type="match status" value="1"/>
</dbReference>
<name>A0ABU6F5L6_9ACTN</name>
<evidence type="ECO:0000259" key="11">
    <source>
        <dbReference type="Pfam" id="PF17391"/>
    </source>
</evidence>
<evidence type="ECO:0000256" key="3">
    <source>
        <dbReference type="ARBA" id="ARBA00011992"/>
    </source>
</evidence>
<feature type="domain" description="Urocanase Rossmann-like" evidence="10">
    <location>
        <begin position="141"/>
        <end position="347"/>
    </location>
</feature>
<keyword evidence="4 9" id="KW-0369">Histidine metabolism</keyword>
<evidence type="ECO:0000256" key="8">
    <source>
        <dbReference type="ARBA" id="ARBA00047623"/>
    </source>
</evidence>
<accession>A0ABU6F5L6</accession>
<comment type="function">
    <text evidence="9">Catalyzes the conversion of urocanate to 4-imidazolone-5-propionate.</text>
</comment>
<dbReference type="InterPro" id="IPR035400">
    <property type="entry name" value="Urocanase_N"/>
</dbReference>
<evidence type="ECO:0000256" key="4">
    <source>
        <dbReference type="ARBA" id="ARBA00022808"/>
    </source>
</evidence>
<dbReference type="PANTHER" id="PTHR12216:SF4">
    <property type="entry name" value="UROCANATE HYDRATASE"/>
    <property type="match status" value="1"/>
</dbReference>
<evidence type="ECO:0000259" key="10">
    <source>
        <dbReference type="Pfam" id="PF01175"/>
    </source>
</evidence>
<dbReference type="Pfam" id="PF01175">
    <property type="entry name" value="Urocanase"/>
    <property type="match status" value="1"/>
</dbReference>
<comment type="pathway">
    <text evidence="1 9">Amino-acid degradation; L-histidine degradation into L-glutamate; N-formimidoyl-L-glutamate from L-histidine: step 2/3.</text>
</comment>
<gene>
    <name evidence="9" type="primary">hutU</name>
    <name evidence="13" type="ORF">OKJ99_11855</name>
</gene>
<comment type="similarity">
    <text evidence="2 9">Belongs to the urocanase family.</text>
</comment>
<dbReference type="InterPro" id="IPR023637">
    <property type="entry name" value="Urocanase-like"/>
</dbReference>
<sequence length="561" mass="60787">MTSPSHEAPGVVRAPRGTELNCRGWQQEGALRMLMNNLDPEVAEHPEDLVVYGGTGKAARNHAAYDAIVRTLKTLEDDETLLVQSGKPVGVMRTNEWAPRVLLANSNLVGDWANWEDFRKLEAEGLMMYGQMTAGSWIYIGSQGILQGTYETFGAVARKKFDGTLAGTITLTAGMGGMGGAQPLAVTMNDGVAICVDVDETRIDRRIGTRYLDVKADNLDHAMELAVQARDERRGLSIGVVGNAAEIFPELLERDAPIDIVTDQTSAHDPLAYLPVGISVADWHREREADPAGFTDKARQSMRLHVEAMVGFLDKGVEVFDYGNSIRDEARKAGYDRAFAFPGFVPAHIRPLFEEGLGPFRWAALSGDPKDIAATDKAIKELFPENKHLHRWLDMAADRVAFEGLPARICWLGYGERHLAGLKFNEMVASGELSAPVAIGRDHLDSGSVASPYRETESMLDGSDAVADWPLLNALVNTSSGASWVSIHHGGGVGMGRSIHAGQVCIADGTELASRKLERVLTNDPGMGVIRHVDAGYEHASSVAKERGVRVPMTEAEGHSA</sequence>
<keyword evidence="6 9" id="KW-0456">Lyase</keyword>
<feature type="binding site" evidence="9">
    <location>
        <begin position="53"/>
        <end position="54"/>
    </location>
    <ligand>
        <name>NAD(+)</name>
        <dbReference type="ChEBI" id="CHEBI:57540"/>
    </ligand>
</feature>
<dbReference type="EC" id="4.2.1.49" evidence="3 9"/>
<dbReference type="Pfam" id="PF17391">
    <property type="entry name" value="Urocanase_N"/>
    <property type="match status" value="1"/>
</dbReference>
<dbReference type="Gene3D" id="3.40.50.10730">
    <property type="entry name" value="Urocanase like domains"/>
    <property type="match status" value="1"/>
</dbReference>
<evidence type="ECO:0000256" key="1">
    <source>
        <dbReference type="ARBA" id="ARBA00004794"/>
    </source>
</evidence>
<feature type="binding site" evidence="9">
    <location>
        <begin position="273"/>
        <end position="274"/>
    </location>
    <ligand>
        <name>NAD(+)</name>
        <dbReference type="ChEBI" id="CHEBI:57540"/>
    </ligand>
</feature>
<keyword evidence="14" id="KW-1185">Reference proteome</keyword>
<comment type="cofactor">
    <cofactor evidence="9">
        <name>NAD(+)</name>
        <dbReference type="ChEBI" id="CHEBI:57540"/>
    </cofactor>
    <text evidence="9">Binds 1 NAD(+) per subunit.</text>
</comment>
<feature type="binding site" evidence="9">
    <location>
        <position position="131"/>
    </location>
    <ligand>
        <name>NAD(+)</name>
        <dbReference type="ChEBI" id="CHEBI:57540"/>
    </ligand>
</feature>
<feature type="binding site" evidence="9">
    <location>
        <begin position="264"/>
        <end position="268"/>
    </location>
    <ligand>
        <name>NAD(+)</name>
        <dbReference type="ChEBI" id="CHEBI:57540"/>
    </ligand>
</feature>
<feature type="binding site" evidence="9">
    <location>
        <begin position="243"/>
        <end position="244"/>
    </location>
    <ligand>
        <name>NAD(+)</name>
        <dbReference type="ChEBI" id="CHEBI:57540"/>
    </ligand>
</feature>
<feature type="binding site" evidence="9">
    <location>
        <position position="197"/>
    </location>
    <ligand>
        <name>NAD(+)</name>
        <dbReference type="ChEBI" id="CHEBI:57540"/>
    </ligand>
</feature>
<organism evidence="13 14">
    <name type="scientific">Streptomyces endophyticus</name>
    <dbReference type="NCBI Taxonomy" id="714166"/>
    <lineage>
        <taxon>Bacteria</taxon>
        <taxon>Bacillati</taxon>
        <taxon>Actinomycetota</taxon>
        <taxon>Actinomycetes</taxon>
        <taxon>Kitasatosporales</taxon>
        <taxon>Streptomycetaceae</taxon>
        <taxon>Streptomyces</taxon>
    </lineage>
</organism>
<evidence type="ECO:0000256" key="5">
    <source>
        <dbReference type="ARBA" id="ARBA00023027"/>
    </source>
</evidence>
<dbReference type="PROSITE" id="PS01233">
    <property type="entry name" value="UROCANASE"/>
    <property type="match status" value="1"/>
</dbReference>
<dbReference type="InterPro" id="IPR023636">
    <property type="entry name" value="Urocanase_CS"/>
</dbReference>
<dbReference type="InterPro" id="IPR055351">
    <property type="entry name" value="Urocanase"/>
</dbReference>